<proteinExistence type="inferred from homology"/>
<evidence type="ECO:0000313" key="14">
    <source>
        <dbReference type="EMBL" id="KAK1442623.1"/>
    </source>
</evidence>
<dbReference type="InterPro" id="IPR022775">
    <property type="entry name" value="AP_mu_sigma_su"/>
</dbReference>
<evidence type="ECO:0000256" key="3">
    <source>
        <dbReference type="ARBA" id="ARBA00011775"/>
    </source>
</evidence>
<keyword evidence="5 11" id="KW-0963">Cytoplasm</keyword>
<dbReference type="EMBL" id="JAVEPI010000003">
    <property type="protein sequence ID" value="KAK1442623.1"/>
    <property type="molecule type" value="Genomic_DNA"/>
</dbReference>
<keyword evidence="4 11" id="KW-0813">Transport</keyword>
<dbReference type="Pfam" id="PF00928">
    <property type="entry name" value="Adap_comp_sub"/>
    <property type="match status" value="1"/>
</dbReference>
<evidence type="ECO:0000256" key="1">
    <source>
        <dbReference type="ARBA" id="ARBA00004255"/>
    </source>
</evidence>
<dbReference type="InterPro" id="IPR011012">
    <property type="entry name" value="Longin-like_dom_sf"/>
</dbReference>
<gene>
    <name evidence="14" type="ORF">BgAZ_301410</name>
</gene>
<evidence type="ECO:0000259" key="13">
    <source>
        <dbReference type="PROSITE" id="PS51072"/>
    </source>
</evidence>
<dbReference type="CDD" id="cd14830">
    <property type="entry name" value="Delta_COP_N"/>
    <property type="match status" value="1"/>
</dbReference>
<evidence type="ECO:0000256" key="6">
    <source>
        <dbReference type="ARBA" id="ARBA00022892"/>
    </source>
</evidence>
<dbReference type="GO" id="GO:0000139">
    <property type="term" value="C:Golgi membrane"/>
    <property type="evidence" value="ECO:0007669"/>
    <property type="project" value="UniProtKB-SubCell"/>
</dbReference>
<evidence type="ECO:0000256" key="7">
    <source>
        <dbReference type="ARBA" id="ARBA00022927"/>
    </source>
</evidence>
<comment type="function">
    <text evidence="11">The coatomer is a cytosolic protein complex that binds to dilysine motifs and reversibly associates with Golgi non-clathrin-coated vesicles, which further mediate biosynthetic protein transport from the ER, via the Golgi up to the trans Golgi network.</text>
</comment>
<keyword evidence="15" id="KW-1185">Reference proteome</keyword>
<reference evidence="14" key="1">
    <citation type="submission" date="2023-08" db="EMBL/GenBank/DDBJ databases">
        <title>Draft sequence of the Babesia gibsoni genome.</title>
        <authorList>
            <person name="Yamagishi J.Y."/>
            <person name="Xuan X.X."/>
        </authorList>
    </citation>
    <scope>NUCLEOTIDE SEQUENCE</scope>
    <source>
        <strain evidence="14">Azabu</strain>
    </source>
</reference>
<dbReference type="GO" id="GO:0051645">
    <property type="term" value="P:Golgi localization"/>
    <property type="evidence" value="ECO:0007669"/>
    <property type="project" value="TreeGrafter"/>
</dbReference>
<organism evidence="14 15">
    <name type="scientific">Babesia gibsoni</name>
    <dbReference type="NCBI Taxonomy" id="33632"/>
    <lineage>
        <taxon>Eukaryota</taxon>
        <taxon>Sar</taxon>
        <taxon>Alveolata</taxon>
        <taxon>Apicomplexa</taxon>
        <taxon>Aconoidasida</taxon>
        <taxon>Piroplasmida</taxon>
        <taxon>Babesiidae</taxon>
        <taxon>Babesia</taxon>
    </lineage>
</organism>
<evidence type="ECO:0000256" key="11">
    <source>
        <dbReference type="RuleBase" id="RU366052"/>
    </source>
</evidence>
<comment type="caution">
    <text evidence="14">The sequence shown here is derived from an EMBL/GenBank/DDBJ whole genome shotgun (WGS) entry which is preliminary data.</text>
</comment>
<evidence type="ECO:0000256" key="4">
    <source>
        <dbReference type="ARBA" id="ARBA00022448"/>
    </source>
</evidence>
<evidence type="ECO:0000256" key="2">
    <source>
        <dbReference type="ARBA" id="ARBA00010516"/>
    </source>
</evidence>
<dbReference type="GO" id="GO:0015031">
    <property type="term" value="P:protein transport"/>
    <property type="evidence" value="ECO:0007669"/>
    <property type="project" value="UniProtKB-KW"/>
</dbReference>
<dbReference type="InterPro" id="IPR027059">
    <property type="entry name" value="Coatomer_dsu"/>
</dbReference>
<sequence>MHIISTGLASKKRVLLSRQYCDVKKAELEKCISSFTRLMEKQDDDHTFVETESKRFLYHPVDDCYVFVMTSLDSNIVGDINVVKTLAEIVQAIVQPNVNEETIRENLFELIFHMDELISNNRVEDVTIDQIQEYILMDSQEERKYNMIQTSKEKEEKERRRQIAAKLEKRKQLDDHFIDHSAETMPYMSRPMGEHHQPAPTPEPVMVPPGMKLSIQRANPDLITPGLTSMRNVATPHASKEEESIKMLDAEAPVVVQILETCNGNVHLEGEIDVLNVQGELILTAFEERAKMASLEINGNPECKMRFHPNLNKQMAAKNLIEVQGPQQAHKLGQSTAIAKWRHKTSQEDYFPMTLSCWPNSAMGKTTVTVELQNTSEKVLEGVTFRVMDSRYNQVTVNENDIGAVQRSADSMNWVIEKLEAQESGRFEFTTNGDLNSILPFTLVAKVAEAMSQLKVMRCYDKNTGEDIEHVVKSQTSFSVTIVCLRLPRCYIHGAPEQRDGIQVRWQTNKRTGKPERAYYYVSDEGEVRIPQFSRKRAFTYNTLVAAQKHGQYTPPDILLERLKEVNRSHNFAYVKAIFLDIYRWFSFRKQEFLKDELFHKIRHVVRKKHFFFGRVYSRVLRRLFKFSNCYEDQQNLSLLDFFVAWDTGGLDKHLYSLEHIMNGHFNAVPEPWVFDRILSLYEHVDSMEVLQSIFQGVHYSQHKFAKDSRSCLLKLLNSTAARSLYGFMKRAKRVHTVLQIHELTRVKFQEVDELDAIKKGFSETLDEYAMRMGNIVTRAFEHVFKLLQMIEKVDEERESFDENGIGFERNALNRDEMLSINLMAKMRLYEEHRDVELVVRGAFEIVQFLKEKLEQYSNVGKRTAFISHFKRSVLLPYMTVLMRATTHAYDTLVKMKAMHDEIGKDDIVGKYDVFLSANTLKRFQWLGMDKFCSLFDYKKPFHKIMDKTYAILTNDEHKYLYDHSNRSIVASTDVKTMDLWNLGRREFLGGPLNCQLVVTLTSVEMEECLPETIKRVKEALLKDLGVPLEFDRVVNLYFQRNAGVVPIQEFHPGLLESGGNGTIRKLQDLVSPDGDNVSSLPQETEQLRNALIRKSSQLLELSETLRRQQESFVAEREYYQSQIDVLEERVKALKDGNEDLEDHLLQQSVELKKYFALKCSSQERESRIQVLENLLKSLEISVVKEQRNNKKLTDSIQRWKGLVTLRPKCRKPAHRRSQSEITISQMSRNRRYNPVSTNWQDSSTTHLEQELAELREYKETHGAKLSQVTNVLKNEIRKVRLELACALKSKDQLFKYCCLTATATAGSNESFQDVEATVLRVSEVDPSYIQSYREGM</sequence>
<feature type="coiled-coil region" evidence="12">
    <location>
        <begin position="1169"/>
        <end position="1196"/>
    </location>
</feature>
<comment type="subunit">
    <text evidence="3 11">Oligomeric complex that consists of at least the alpha, beta, beta', gamma, delta, epsilon and zeta subunits.</text>
</comment>
<dbReference type="PROSITE" id="PS51072">
    <property type="entry name" value="MHD"/>
    <property type="match status" value="1"/>
</dbReference>
<dbReference type="PANTHER" id="PTHR10121">
    <property type="entry name" value="COATOMER SUBUNIT DELTA"/>
    <property type="match status" value="1"/>
</dbReference>
<evidence type="ECO:0000256" key="5">
    <source>
        <dbReference type="ARBA" id="ARBA00022490"/>
    </source>
</evidence>
<keyword evidence="6 11" id="KW-0931">ER-Golgi transport</keyword>
<dbReference type="Pfam" id="PF01217">
    <property type="entry name" value="Clat_adaptor_s"/>
    <property type="match status" value="1"/>
</dbReference>
<dbReference type="GO" id="GO:0030126">
    <property type="term" value="C:COPI vesicle coat"/>
    <property type="evidence" value="ECO:0007669"/>
    <property type="project" value="UniProtKB-UniRule"/>
</dbReference>
<dbReference type="InterPro" id="IPR036168">
    <property type="entry name" value="AP2_Mu_C_sf"/>
</dbReference>
<dbReference type="CDD" id="cd09254">
    <property type="entry name" value="AP_delta-COPI_MHD"/>
    <property type="match status" value="1"/>
</dbReference>
<name>A0AAD8PCW8_BABGI</name>
<dbReference type="GO" id="GO:0006890">
    <property type="term" value="P:retrograde vesicle-mediated transport, Golgi to endoplasmic reticulum"/>
    <property type="evidence" value="ECO:0007669"/>
    <property type="project" value="UniProtKB-UniRule"/>
</dbReference>
<evidence type="ECO:0000313" key="15">
    <source>
        <dbReference type="Proteomes" id="UP001230268"/>
    </source>
</evidence>
<dbReference type="Proteomes" id="UP001230268">
    <property type="component" value="Unassembled WGS sequence"/>
</dbReference>
<dbReference type="FunFam" id="3.30.450.60:FF:000003">
    <property type="entry name" value="Coatomer subunit delta"/>
    <property type="match status" value="1"/>
</dbReference>
<dbReference type="Gene3D" id="3.30.450.60">
    <property type="match status" value="1"/>
</dbReference>
<evidence type="ECO:0000256" key="10">
    <source>
        <dbReference type="ARBA" id="ARBA00023329"/>
    </source>
</evidence>
<evidence type="ECO:0000256" key="9">
    <source>
        <dbReference type="ARBA" id="ARBA00023136"/>
    </source>
</evidence>
<dbReference type="PANTHER" id="PTHR10121:SF0">
    <property type="entry name" value="COATOMER SUBUNIT DELTA"/>
    <property type="match status" value="1"/>
</dbReference>
<keyword evidence="10" id="KW-0968">Cytoplasmic vesicle</keyword>
<protein>
    <recommendedName>
        <fullName evidence="11">Coatomer subunit delta</fullName>
    </recommendedName>
</protein>
<feature type="domain" description="MHD" evidence="13">
    <location>
        <begin position="251"/>
        <end position="484"/>
    </location>
</feature>
<evidence type="ECO:0000256" key="8">
    <source>
        <dbReference type="ARBA" id="ARBA00023034"/>
    </source>
</evidence>
<accession>A0AAD8PCW8</accession>
<comment type="similarity">
    <text evidence="2 11">Belongs to the adaptor complexes medium subunit family. Delta-COP subfamily.</text>
</comment>
<evidence type="ECO:0000256" key="12">
    <source>
        <dbReference type="SAM" id="Coils"/>
    </source>
</evidence>
<dbReference type="SUPFAM" id="SSF64356">
    <property type="entry name" value="SNARE-like"/>
    <property type="match status" value="1"/>
</dbReference>
<keyword evidence="12" id="KW-0175">Coiled coil</keyword>
<dbReference type="GO" id="GO:0006888">
    <property type="term" value="P:endoplasmic reticulum to Golgi vesicle-mediated transport"/>
    <property type="evidence" value="ECO:0007669"/>
    <property type="project" value="TreeGrafter"/>
</dbReference>
<dbReference type="SUPFAM" id="SSF49447">
    <property type="entry name" value="Second domain of Mu2 adaptin subunit (ap50) of ap2 adaptor"/>
    <property type="match status" value="1"/>
</dbReference>
<keyword evidence="9 11" id="KW-0472">Membrane</keyword>
<keyword evidence="7 11" id="KW-0653">Protein transport</keyword>
<dbReference type="InterPro" id="IPR028565">
    <property type="entry name" value="MHD"/>
</dbReference>
<comment type="subcellular location">
    <subcellularLocation>
        <location evidence="11">Cytoplasm</location>
    </subcellularLocation>
    <subcellularLocation>
        <location evidence="1 11">Golgi apparatus membrane</location>
        <topology evidence="1 11">Peripheral membrane protein</topology>
        <orientation evidence="1 11">Cytoplasmic side</orientation>
    </subcellularLocation>
    <subcellularLocation>
        <location evidence="11">Cytoplasmic vesicle</location>
        <location evidence="11">COPI-coated vesicle membrane</location>
        <topology evidence="11">Peripheral membrane protein</topology>
        <orientation evidence="11">Cytoplasmic side</orientation>
    </subcellularLocation>
</comment>
<keyword evidence="8 11" id="KW-0333">Golgi apparatus</keyword>